<sequence>MTRIPFDYILKGMKRDKTNRRVYICHTYYHVYIAVVKELVGRRERSGSADIILSTMSNDFESLEDRLKKSGVFENIYTYDEQEDVTSEKVMKYHRDRGNIILNLMQRITYTKLLGKLQEDYIPTDISKYGDVYVFCDSDPIGYYLNYKKIHYHAVEDGLNSGLLDDQARNANKGAWPLKKAMAKLGLIFIESGYSRYCLDYEVNDIKANHSLPPNVVEIPREELDKKLSVEDHRILVEIFLTDPDRLVGQLLNKSASDANKPNVMILTEPLCELDVRKRMFADIVDEYKDDYRVIIKPHPRDLLDYEKEFPGVVVVKDRFPMEVLGDITGFKVDKLVSVITQIDNVYFAKEIVYLGLDFLDKYEDPSIHRKTEMLDK</sequence>
<dbReference type="Pfam" id="PF07922">
    <property type="entry name" value="Glyco_transf_52"/>
    <property type="match status" value="1"/>
</dbReference>
<dbReference type="GO" id="GO:0016757">
    <property type="term" value="F:glycosyltransferase activity"/>
    <property type="evidence" value="ECO:0007669"/>
    <property type="project" value="UniProtKB-KW"/>
</dbReference>
<evidence type="ECO:0000313" key="1">
    <source>
        <dbReference type="EMBL" id="ADL35294.1"/>
    </source>
</evidence>
<dbReference type="EMBL" id="CP001810">
    <property type="protein sequence ID" value="ADL35294.1"/>
    <property type="molecule type" value="Genomic_DNA"/>
</dbReference>
<keyword evidence="1" id="KW-0328">Glycosyltransferase</keyword>
<dbReference type="Proteomes" id="UP000001299">
    <property type="component" value="Chromosome 1"/>
</dbReference>
<evidence type="ECO:0000313" key="2">
    <source>
        <dbReference type="Proteomes" id="UP000001299"/>
    </source>
</evidence>
<dbReference type="HOGENOM" id="CLU_075812_0_0_9"/>
<keyword evidence="2" id="KW-1185">Reference proteome</keyword>
<dbReference type="AlphaFoldDB" id="E0RX83"/>
<dbReference type="Gene3D" id="3.40.50.11110">
    <property type="entry name" value="Sialyltransferase, C-terminal GT-B Rossman nucleotide-binding domain"/>
    <property type="match status" value="1"/>
</dbReference>
<protein>
    <submittedName>
        <fullName evidence="1">Lipooligosaccharide sialyltransferase</fullName>
    </submittedName>
</protein>
<dbReference type="InterPro" id="IPR012477">
    <property type="entry name" value="Glyco_transf_52"/>
</dbReference>
<accession>E0RX83</accession>
<dbReference type="STRING" id="515622.bpr_I2561"/>
<keyword evidence="1" id="KW-0808">Transferase</keyword>
<reference evidence="1 2" key="1">
    <citation type="journal article" date="2010" name="PLoS ONE">
        <title>The glycobiome of the rumen bacterium Butyrivibrio proteoclasticus B316(T) highlights adaptation to a polysaccharide-rich environment.</title>
        <authorList>
            <person name="Kelly W.J."/>
            <person name="Leahy S.C."/>
            <person name="Altermann E."/>
            <person name="Yeoman C.J."/>
            <person name="Dunne J.C."/>
            <person name="Kong Z."/>
            <person name="Pacheco D.M."/>
            <person name="Li D."/>
            <person name="Noel S.J."/>
            <person name="Moon C.D."/>
            <person name="Cookson A.L."/>
            <person name="Attwood G.T."/>
        </authorList>
    </citation>
    <scope>NUCLEOTIDE SEQUENCE [LARGE SCALE GENOMIC DNA]</scope>
    <source>
        <strain evidence="2">ATCC 51982 / DSM 14932 / B316</strain>
    </source>
</reference>
<dbReference type="KEGG" id="bpb:bpr_I2561"/>
<dbReference type="eggNOG" id="ENOG5032UC7">
    <property type="taxonomic scope" value="Bacteria"/>
</dbReference>
<organism evidence="1 2">
    <name type="scientific">Butyrivibrio proteoclasticus (strain ATCC 51982 / DSM 14932 / B316)</name>
    <name type="common">Clostridium proteoclasticum</name>
    <dbReference type="NCBI Taxonomy" id="515622"/>
    <lineage>
        <taxon>Bacteria</taxon>
        <taxon>Bacillati</taxon>
        <taxon>Bacillota</taxon>
        <taxon>Clostridia</taxon>
        <taxon>Lachnospirales</taxon>
        <taxon>Lachnospiraceae</taxon>
        <taxon>Butyrivibrio</taxon>
    </lineage>
</organism>
<name>E0RX83_BUTPB</name>
<gene>
    <name evidence="1" type="ordered locus">bpr_I2561</name>
</gene>
<proteinExistence type="predicted"/>